<keyword evidence="3" id="KW-1185">Reference proteome</keyword>
<evidence type="ECO:0000256" key="1">
    <source>
        <dbReference type="SAM" id="Phobius"/>
    </source>
</evidence>
<keyword evidence="1" id="KW-1133">Transmembrane helix</keyword>
<protein>
    <recommendedName>
        <fullName evidence="4">DUF2127 domain-containing protein</fullName>
    </recommendedName>
</protein>
<dbReference type="InterPro" id="IPR021125">
    <property type="entry name" value="DUF2127"/>
</dbReference>
<feature type="transmembrane region" description="Helical" evidence="1">
    <location>
        <begin position="131"/>
        <end position="150"/>
    </location>
</feature>
<keyword evidence="1" id="KW-0812">Transmembrane</keyword>
<keyword evidence="1" id="KW-0472">Membrane</keyword>
<dbReference type="EMBL" id="LJCR01002546">
    <property type="protein sequence ID" value="KPV48580.1"/>
    <property type="molecule type" value="Genomic_DNA"/>
</dbReference>
<dbReference type="Proteomes" id="UP000050509">
    <property type="component" value="Unassembled WGS sequence"/>
</dbReference>
<accession>A0A0P9EW52</accession>
<gene>
    <name evidence="2" type="ORF">SE17_37320</name>
</gene>
<evidence type="ECO:0000313" key="2">
    <source>
        <dbReference type="EMBL" id="KPV48580.1"/>
    </source>
</evidence>
<feature type="transmembrane region" description="Helical" evidence="1">
    <location>
        <begin position="81"/>
        <end position="102"/>
    </location>
</feature>
<proteinExistence type="predicted"/>
<dbReference type="PIRSF" id="PIRSF034455">
    <property type="entry name" value="UCP034455"/>
    <property type="match status" value="1"/>
</dbReference>
<dbReference type="AlphaFoldDB" id="A0A0P9EW52"/>
<comment type="caution">
    <text evidence="2">The sequence shown here is derived from an EMBL/GenBank/DDBJ whole genome shotgun (WGS) entry which is preliminary data.</text>
</comment>
<dbReference type="InterPro" id="IPR014591">
    <property type="entry name" value="UCP034455"/>
</dbReference>
<dbReference type="Pfam" id="PF09900">
    <property type="entry name" value="DUF2127"/>
    <property type="match status" value="1"/>
</dbReference>
<evidence type="ECO:0008006" key="4">
    <source>
        <dbReference type="Google" id="ProtNLM"/>
    </source>
</evidence>
<organism evidence="2 3">
    <name type="scientific">Kouleothrix aurantiaca</name>
    <dbReference type="NCBI Taxonomy" id="186479"/>
    <lineage>
        <taxon>Bacteria</taxon>
        <taxon>Bacillati</taxon>
        <taxon>Chloroflexota</taxon>
        <taxon>Chloroflexia</taxon>
        <taxon>Chloroflexales</taxon>
        <taxon>Roseiflexineae</taxon>
        <taxon>Roseiflexaceae</taxon>
        <taxon>Kouleothrix</taxon>
    </lineage>
</organism>
<name>A0A0P9EW52_9CHLR</name>
<evidence type="ECO:0000313" key="3">
    <source>
        <dbReference type="Proteomes" id="UP000050509"/>
    </source>
</evidence>
<reference evidence="2 3" key="1">
    <citation type="submission" date="2015-09" db="EMBL/GenBank/DDBJ databases">
        <title>Draft genome sequence of Kouleothrix aurantiaca JCM 19913.</title>
        <authorList>
            <person name="Hemp J."/>
        </authorList>
    </citation>
    <scope>NUCLEOTIDE SEQUENCE [LARGE SCALE GENOMIC DNA]</scope>
    <source>
        <strain evidence="2 3">COM-B</strain>
    </source>
</reference>
<feature type="transmembrane region" description="Helical" evidence="1">
    <location>
        <begin position="107"/>
        <end position="125"/>
    </location>
</feature>
<sequence>MAETPSSAGFLHRAFAASVWLKAFDGVLEMAGGLVLLLTGNRSLNRLVIALTQHELAEDPHDLLANALRHAAAQFSASAELFASIYLIAHGLIKLALAVALLRGKPWAYPAALGFLGLFILYQLYRLSYSYSLGLALLTAFDVLVVVLVWREYRAHRPE</sequence>